<gene>
    <name evidence="7" type="primary">MED9</name>
    <name evidence="9" type="ORF">N658DRAFT_560870</name>
</gene>
<feature type="compositionally biased region" description="Low complexity" evidence="8">
    <location>
        <begin position="30"/>
        <end position="90"/>
    </location>
</feature>
<name>A0AAN6PX18_9PEZI</name>
<sequence length="178" mass="18026">MATHLPAGLSPDSVDAVTELSAILIRLRNATAGPSSSSTTGTGPAAGSAIASNSQPSATTPTPAAPGGVTGTTPLPTTTTTNRNPNTNTTTGGGTAEPQPQPLPTRLLTPKDLPAATDSVKHKLQRARAAVRGLPDVQRSVAAQEAEVGALEARRRAQALRLARTQQDGLDLAIRGAF</sequence>
<comment type="caution">
    <text evidence="9">The sequence shown here is derived from an EMBL/GenBank/DDBJ whole genome shotgun (WGS) entry which is preliminary data.</text>
</comment>
<comment type="similarity">
    <text evidence="2 7">Belongs to the Mediator complex subunit 9 family.</text>
</comment>
<keyword evidence="5 7" id="KW-0804">Transcription</keyword>
<dbReference type="EMBL" id="MU863656">
    <property type="protein sequence ID" value="KAK4098661.1"/>
    <property type="molecule type" value="Genomic_DNA"/>
</dbReference>
<feature type="region of interest" description="Disordered" evidence="8">
    <location>
        <begin position="28"/>
        <end position="111"/>
    </location>
</feature>
<evidence type="ECO:0000256" key="8">
    <source>
        <dbReference type="SAM" id="MobiDB-lite"/>
    </source>
</evidence>
<evidence type="ECO:0000256" key="5">
    <source>
        <dbReference type="ARBA" id="ARBA00023163"/>
    </source>
</evidence>
<evidence type="ECO:0000256" key="1">
    <source>
        <dbReference type="ARBA" id="ARBA00004123"/>
    </source>
</evidence>
<reference evidence="9" key="1">
    <citation type="journal article" date="2023" name="Mol. Phylogenet. Evol.">
        <title>Genome-scale phylogeny and comparative genomics of the fungal order Sordariales.</title>
        <authorList>
            <person name="Hensen N."/>
            <person name="Bonometti L."/>
            <person name="Westerberg I."/>
            <person name="Brannstrom I.O."/>
            <person name="Guillou S."/>
            <person name="Cros-Aarteil S."/>
            <person name="Calhoun S."/>
            <person name="Haridas S."/>
            <person name="Kuo A."/>
            <person name="Mondo S."/>
            <person name="Pangilinan J."/>
            <person name="Riley R."/>
            <person name="LaButti K."/>
            <person name="Andreopoulos B."/>
            <person name="Lipzen A."/>
            <person name="Chen C."/>
            <person name="Yan M."/>
            <person name="Daum C."/>
            <person name="Ng V."/>
            <person name="Clum A."/>
            <person name="Steindorff A."/>
            <person name="Ohm R.A."/>
            <person name="Martin F."/>
            <person name="Silar P."/>
            <person name="Natvig D.O."/>
            <person name="Lalanne C."/>
            <person name="Gautier V."/>
            <person name="Ament-Velasquez S.L."/>
            <person name="Kruys A."/>
            <person name="Hutchinson M.I."/>
            <person name="Powell A.J."/>
            <person name="Barry K."/>
            <person name="Miller A.N."/>
            <person name="Grigoriev I.V."/>
            <person name="Debuchy R."/>
            <person name="Gladieux P."/>
            <person name="Hiltunen Thoren M."/>
            <person name="Johannesson H."/>
        </authorList>
    </citation>
    <scope>NUCLEOTIDE SEQUENCE</scope>
    <source>
        <strain evidence="9">CBS 757.83</strain>
    </source>
</reference>
<comment type="subunit">
    <text evidence="7">Component of the Mediator complex.</text>
</comment>
<dbReference type="Pfam" id="PF07544">
    <property type="entry name" value="Med9"/>
    <property type="match status" value="1"/>
</dbReference>
<keyword evidence="10" id="KW-1185">Reference proteome</keyword>
<accession>A0AAN6PX18</accession>
<dbReference type="InterPro" id="IPR011425">
    <property type="entry name" value="Med9"/>
</dbReference>
<dbReference type="Proteomes" id="UP001305647">
    <property type="component" value="Unassembled WGS sequence"/>
</dbReference>
<evidence type="ECO:0000313" key="9">
    <source>
        <dbReference type="EMBL" id="KAK4098661.1"/>
    </source>
</evidence>
<reference evidence="9" key="2">
    <citation type="submission" date="2023-05" db="EMBL/GenBank/DDBJ databases">
        <authorList>
            <consortium name="Lawrence Berkeley National Laboratory"/>
            <person name="Steindorff A."/>
            <person name="Hensen N."/>
            <person name="Bonometti L."/>
            <person name="Westerberg I."/>
            <person name="Brannstrom I.O."/>
            <person name="Guillou S."/>
            <person name="Cros-Aarteil S."/>
            <person name="Calhoun S."/>
            <person name="Haridas S."/>
            <person name="Kuo A."/>
            <person name="Mondo S."/>
            <person name="Pangilinan J."/>
            <person name="Riley R."/>
            <person name="Labutti K."/>
            <person name="Andreopoulos B."/>
            <person name="Lipzen A."/>
            <person name="Chen C."/>
            <person name="Yanf M."/>
            <person name="Daum C."/>
            <person name="Ng V."/>
            <person name="Clum A."/>
            <person name="Ohm R."/>
            <person name="Martin F."/>
            <person name="Silar P."/>
            <person name="Natvig D."/>
            <person name="Lalanne C."/>
            <person name="Gautier V."/>
            <person name="Ament-Velasquez S.L."/>
            <person name="Kruys A."/>
            <person name="Hutchinson M.I."/>
            <person name="Powell A.J."/>
            <person name="Barry K."/>
            <person name="Miller A.N."/>
            <person name="Grigoriev I.V."/>
            <person name="Debuchy R."/>
            <person name="Gladieux P."/>
            <person name="Thoren M.H."/>
            <person name="Johannesson H."/>
        </authorList>
    </citation>
    <scope>NUCLEOTIDE SEQUENCE</scope>
    <source>
        <strain evidence="9">CBS 757.83</strain>
    </source>
</reference>
<evidence type="ECO:0000256" key="7">
    <source>
        <dbReference type="RuleBase" id="RU364145"/>
    </source>
</evidence>
<evidence type="ECO:0000256" key="2">
    <source>
        <dbReference type="ARBA" id="ARBA00008089"/>
    </source>
</evidence>
<keyword evidence="6 7" id="KW-0539">Nucleus</keyword>
<evidence type="ECO:0000256" key="6">
    <source>
        <dbReference type="ARBA" id="ARBA00023242"/>
    </source>
</evidence>
<comment type="function">
    <text evidence="7">Component of the Mediator complex, a coactivator involved in the regulated transcription of nearly all RNA polymerase II-dependent genes. Mediator functions as a bridge to convey information from gene-specific regulatory proteins to the basal RNA polymerase II transcription machinery. Mediator is recruited to promoters by direct interactions with regulatory proteins and serves as a scaffold for the assembly of a functional preinitiation complex with RNA polymerase II and the general transcription factors.</text>
</comment>
<evidence type="ECO:0000256" key="3">
    <source>
        <dbReference type="ARBA" id="ARBA00023015"/>
    </source>
</evidence>
<dbReference type="AlphaFoldDB" id="A0AAN6PX18"/>
<evidence type="ECO:0000313" key="10">
    <source>
        <dbReference type="Proteomes" id="UP001305647"/>
    </source>
</evidence>
<dbReference type="GO" id="GO:0016592">
    <property type="term" value="C:mediator complex"/>
    <property type="evidence" value="ECO:0007669"/>
    <property type="project" value="InterPro"/>
</dbReference>
<dbReference type="GO" id="GO:0006357">
    <property type="term" value="P:regulation of transcription by RNA polymerase II"/>
    <property type="evidence" value="ECO:0007669"/>
    <property type="project" value="InterPro"/>
</dbReference>
<protein>
    <recommendedName>
        <fullName evidence="7">Mediator of RNA polymerase II transcription subunit 9</fullName>
    </recommendedName>
    <alternativeName>
        <fullName evidence="7">Mediator complex subunit 9</fullName>
    </alternativeName>
</protein>
<evidence type="ECO:0000256" key="4">
    <source>
        <dbReference type="ARBA" id="ARBA00023159"/>
    </source>
</evidence>
<keyword evidence="4 7" id="KW-0010">Activator</keyword>
<comment type="subcellular location">
    <subcellularLocation>
        <location evidence="1 7">Nucleus</location>
    </subcellularLocation>
</comment>
<proteinExistence type="inferred from homology"/>
<dbReference type="GO" id="GO:0003712">
    <property type="term" value="F:transcription coregulator activity"/>
    <property type="evidence" value="ECO:0007669"/>
    <property type="project" value="InterPro"/>
</dbReference>
<organism evidence="9 10">
    <name type="scientific">Parathielavia hyrcaniae</name>
    <dbReference type="NCBI Taxonomy" id="113614"/>
    <lineage>
        <taxon>Eukaryota</taxon>
        <taxon>Fungi</taxon>
        <taxon>Dikarya</taxon>
        <taxon>Ascomycota</taxon>
        <taxon>Pezizomycotina</taxon>
        <taxon>Sordariomycetes</taxon>
        <taxon>Sordariomycetidae</taxon>
        <taxon>Sordariales</taxon>
        <taxon>Chaetomiaceae</taxon>
        <taxon>Parathielavia</taxon>
    </lineage>
</organism>
<keyword evidence="3 7" id="KW-0805">Transcription regulation</keyword>